<dbReference type="PRINTS" id="PR00193">
    <property type="entry name" value="MYOSINHEAVY"/>
</dbReference>
<dbReference type="GO" id="GO:0005737">
    <property type="term" value="C:cytoplasm"/>
    <property type="evidence" value="ECO:0007669"/>
    <property type="project" value="TreeGrafter"/>
</dbReference>
<feature type="domain" description="Myosin motor" evidence="9">
    <location>
        <begin position="85"/>
        <end position="403"/>
    </location>
</feature>
<reference evidence="10" key="1">
    <citation type="submission" date="2012-09" db="EMBL/GenBank/DDBJ databases">
        <authorList>
            <person name="Martin A.A."/>
        </authorList>
    </citation>
    <scope>NUCLEOTIDE SEQUENCE</scope>
</reference>
<evidence type="ECO:0000259" key="9">
    <source>
        <dbReference type="PROSITE" id="PS51456"/>
    </source>
</evidence>
<dbReference type="AlphaFoldDB" id="A0A0K0DMC9"/>
<dbReference type="SUPFAM" id="SSF52540">
    <property type="entry name" value="P-loop containing nucleoside triphosphate hydrolases"/>
    <property type="match status" value="1"/>
</dbReference>
<keyword evidence="7 8" id="KW-0009">Actin-binding</keyword>
<dbReference type="FunFam" id="3.40.850.10:FF:000101">
    <property type="entry name" value="Slow myosin heavy chain 2"/>
    <property type="match status" value="1"/>
</dbReference>
<accession>A0A0K0DMC9</accession>
<evidence type="ECO:0000256" key="7">
    <source>
        <dbReference type="ARBA" id="ARBA00023203"/>
    </source>
</evidence>
<evidence type="ECO:0000256" key="2">
    <source>
        <dbReference type="ARBA" id="ARBA00022741"/>
    </source>
</evidence>
<evidence type="ECO:0000313" key="10">
    <source>
        <dbReference type="Proteomes" id="UP000035642"/>
    </source>
</evidence>
<protein>
    <submittedName>
        <fullName evidence="11">Myosin motor domain-containing protein</fullName>
    </submittedName>
</protein>
<dbReference type="GO" id="GO:0016020">
    <property type="term" value="C:membrane"/>
    <property type="evidence" value="ECO:0007669"/>
    <property type="project" value="TreeGrafter"/>
</dbReference>
<dbReference type="Gene3D" id="1.10.10.820">
    <property type="match status" value="1"/>
</dbReference>
<dbReference type="WBParaSite" id="ACAC_0001283401-mRNA-1">
    <property type="protein sequence ID" value="ACAC_0001283401-mRNA-1"/>
    <property type="gene ID" value="ACAC_0001283401"/>
</dbReference>
<dbReference type="InterPro" id="IPR027417">
    <property type="entry name" value="P-loop_NTPase"/>
</dbReference>
<proteinExistence type="inferred from homology"/>
<keyword evidence="4" id="KW-0175">Coiled coil</keyword>
<evidence type="ECO:0000256" key="1">
    <source>
        <dbReference type="ARBA" id="ARBA00008314"/>
    </source>
</evidence>
<dbReference type="SMART" id="SM00242">
    <property type="entry name" value="MYSc"/>
    <property type="match status" value="1"/>
</dbReference>
<dbReference type="Gene3D" id="3.40.850.10">
    <property type="entry name" value="Kinesin motor domain"/>
    <property type="match status" value="1"/>
</dbReference>
<dbReference type="GO" id="GO:0007015">
    <property type="term" value="P:actin filament organization"/>
    <property type="evidence" value="ECO:0007669"/>
    <property type="project" value="TreeGrafter"/>
</dbReference>
<evidence type="ECO:0000256" key="3">
    <source>
        <dbReference type="ARBA" id="ARBA00022840"/>
    </source>
</evidence>
<dbReference type="GO" id="GO:0051015">
    <property type="term" value="F:actin filament binding"/>
    <property type="evidence" value="ECO:0007669"/>
    <property type="project" value="InterPro"/>
</dbReference>
<organism evidence="10 11">
    <name type="scientific">Angiostrongylus cantonensis</name>
    <name type="common">Rat lungworm</name>
    <dbReference type="NCBI Taxonomy" id="6313"/>
    <lineage>
        <taxon>Eukaryota</taxon>
        <taxon>Metazoa</taxon>
        <taxon>Ecdysozoa</taxon>
        <taxon>Nematoda</taxon>
        <taxon>Chromadorea</taxon>
        <taxon>Rhabditida</taxon>
        <taxon>Rhabditina</taxon>
        <taxon>Rhabditomorpha</taxon>
        <taxon>Strongyloidea</taxon>
        <taxon>Metastrongylidae</taxon>
        <taxon>Angiostrongylus</taxon>
    </lineage>
</organism>
<keyword evidence="2 8" id="KW-0547">Nucleotide-binding</keyword>
<keyword evidence="6 8" id="KW-0505">Motor protein</keyword>
<dbReference type="Gene3D" id="2.30.30.360">
    <property type="entry name" value="Myosin S1 fragment, N-terminal"/>
    <property type="match status" value="1"/>
</dbReference>
<dbReference type="InterPro" id="IPR036961">
    <property type="entry name" value="Kinesin_motor_dom_sf"/>
</dbReference>
<dbReference type="GO" id="GO:0016459">
    <property type="term" value="C:myosin complex"/>
    <property type="evidence" value="ECO:0007669"/>
    <property type="project" value="UniProtKB-KW"/>
</dbReference>
<dbReference type="PROSITE" id="PS51456">
    <property type="entry name" value="MYOSIN_MOTOR"/>
    <property type="match status" value="1"/>
</dbReference>
<evidence type="ECO:0000313" key="11">
    <source>
        <dbReference type="WBParaSite" id="ACAC_0001283401-mRNA-1"/>
    </source>
</evidence>
<dbReference type="STRING" id="6313.A0A0K0DMC9"/>
<dbReference type="Pfam" id="PF00063">
    <property type="entry name" value="Myosin_head"/>
    <property type="match status" value="1"/>
</dbReference>
<dbReference type="GO" id="GO:0005524">
    <property type="term" value="F:ATP binding"/>
    <property type="evidence" value="ECO:0007669"/>
    <property type="project" value="UniProtKB-UniRule"/>
</dbReference>
<dbReference type="GO" id="GO:0060972">
    <property type="term" value="P:left/right pattern formation"/>
    <property type="evidence" value="ECO:0007669"/>
    <property type="project" value="UniProtKB-ARBA"/>
</dbReference>
<feature type="binding site" evidence="8">
    <location>
        <begin position="178"/>
        <end position="185"/>
    </location>
    <ligand>
        <name>ATP</name>
        <dbReference type="ChEBI" id="CHEBI:30616"/>
    </ligand>
</feature>
<reference evidence="11" key="2">
    <citation type="submission" date="2017-02" db="UniProtKB">
        <authorList>
            <consortium name="WormBaseParasite"/>
        </authorList>
    </citation>
    <scope>IDENTIFICATION</scope>
</reference>
<keyword evidence="3 8" id="KW-0067">ATP-binding</keyword>
<dbReference type="PANTHER" id="PTHR13140:SF857">
    <property type="entry name" value="MYOSIN-11"/>
    <property type="match status" value="1"/>
</dbReference>
<evidence type="ECO:0000256" key="5">
    <source>
        <dbReference type="ARBA" id="ARBA00023123"/>
    </source>
</evidence>
<name>A0A0K0DMC9_ANGCA</name>
<sequence length="403" mass="46336">MVQLDYMLDPGWPYLRQAEDQQLQDQAARRFDNRTHKWVPDPVDGFVIASINVQEGDTYTVAMPDGSTKKLDRSECQEINPAKFEKTEDMSNLTFLNEASVLHNLRQRYYSMMIYTYSGLFCVFINPYKLLPIYTDSVAAMYVNKRRAEMPPHLFAIADESFRNMISDHENQSMLITGESGAGKTENTKKVIAYFAKIGARTKATSTAGVKSEASLENQVVQANPAIEAFGNGATGRNYNSSRYGKFIRIHFDKRGKLVGGDIEHYLLEKSRVIKQAPGERSYHIFYQIFTQKKLRDLFQLGDDISQYDFVSQAEITIPGMDDKDEFRITDNAFDVMHFSDREKYNLYKACAIVLHLSRFRFKHKPREEQAEVDSMEGKRFSIEAFFLIVFVFAPNLHSFVCC</sequence>
<keyword evidence="5 8" id="KW-0518">Myosin</keyword>
<dbReference type="GO" id="GO:0000146">
    <property type="term" value="F:microfilament motor activity"/>
    <property type="evidence" value="ECO:0007669"/>
    <property type="project" value="TreeGrafter"/>
</dbReference>
<comment type="caution">
    <text evidence="8">Lacks conserved residue(s) required for the propagation of feature annotation.</text>
</comment>
<evidence type="ECO:0000256" key="6">
    <source>
        <dbReference type="ARBA" id="ARBA00023175"/>
    </source>
</evidence>
<dbReference type="Gene3D" id="1.20.120.720">
    <property type="entry name" value="Myosin VI head, motor domain, U50 subdomain"/>
    <property type="match status" value="1"/>
</dbReference>
<dbReference type="PANTHER" id="PTHR13140">
    <property type="entry name" value="MYOSIN"/>
    <property type="match status" value="1"/>
</dbReference>
<dbReference type="Proteomes" id="UP000035642">
    <property type="component" value="Unassembled WGS sequence"/>
</dbReference>
<evidence type="ECO:0000256" key="8">
    <source>
        <dbReference type="PROSITE-ProRule" id="PRU00782"/>
    </source>
</evidence>
<keyword evidence="10" id="KW-1185">Reference proteome</keyword>
<dbReference type="Pfam" id="PF02736">
    <property type="entry name" value="Myosin_N"/>
    <property type="match status" value="1"/>
</dbReference>
<dbReference type="InterPro" id="IPR004009">
    <property type="entry name" value="SH3_Myosin"/>
</dbReference>
<dbReference type="InterPro" id="IPR008989">
    <property type="entry name" value="Myosin_S1_N"/>
</dbReference>
<dbReference type="InterPro" id="IPR001609">
    <property type="entry name" value="Myosin_head_motor_dom-like"/>
</dbReference>
<dbReference type="FunFam" id="1.10.10.820:FF:000001">
    <property type="entry name" value="Myosin heavy chain"/>
    <property type="match status" value="1"/>
</dbReference>
<comment type="similarity">
    <text evidence="1 8">Belongs to the TRAFAC class myosin-kinesin ATPase superfamily. Myosin family.</text>
</comment>
<evidence type="ECO:0000256" key="4">
    <source>
        <dbReference type="ARBA" id="ARBA00023054"/>
    </source>
</evidence>